<proteinExistence type="inferred from homology"/>
<dbReference type="PANTHER" id="PTHR47529">
    <property type="entry name" value="PEPTIDYL-PROLYL CIS-TRANS ISOMERASE D"/>
    <property type="match status" value="1"/>
</dbReference>
<evidence type="ECO:0000313" key="11">
    <source>
        <dbReference type="Proteomes" id="UP000011939"/>
    </source>
</evidence>
<dbReference type="Proteomes" id="UP000011939">
    <property type="component" value="Unassembled WGS sequence"/>
</dbReference>
<evidence type="ECO:0000256" key="4">
    <source>
        <dbReference type="ARBA" id="ARBA00022989"/>
    </source>
</evidence>
<keyword evidence="3 8" id="KW-0812">Transmembrane</keyword>
<keyword evidence="2" id="KW-1003">Cell membrane</keyword>
<evidence type="ECO:0000256" key="7">
    <source>
        <dbReference type="ARBA" id="ARBA00038408"/>
    </source>
</evidence>
<dbReference type="GO" id="GO:0005886">
    <property type="term" value="C:plasma membrane"/>
    <property type="evidence" value="ECO:0007669"/>
    <property type="project" value="UniProtKB-SubCell"/>
</dbReference>
<dbReference type="InterPro" id="IPR027304">
    <property type="entry name" value="Trigger_fact/SurA_dom_sf"/>
</dbReference>
<dbReference type="GO" id="GO:0003755">
    <property type="term" value="F:peptidyl-prolyl cis-trans isomerase activity"/>
    <property type="evidence" value="ECO:0007669"/>
    <property type="project" value="UniProtKB-EC"/>
</dbReference>
<gene>
    <name evidence="10" type="ORF">CSUNSWCD_884</name>
</gene>
<keyword evidence="5 8" id="KW-0472">Membrane</keyword>
<dbReference type="STRING" id="1244083.CSUNSWCD_884"/>
<keyword evidence="4 8" id="KW-1133">Transmembrane helix</keyword>
<comment type="subcellular location">
    <subcellularLocation>
        <location evidence="1">Cell membrane</location>
        <topology evidence="1">Single-pass type II membrane protein</topology>
    </subcellularLocation>
</comment>
<feature type="transmembrane region" description="Helical" evidence="8">
    <location>
        <begin position="12"/>
        <end position="34"/>
    </location>
</feature>
<evidence type="ECO:0000256" key="1">
    <source>
        <dbReference type="ARBA" id="ARBA00004401"/>
    </source>
</evidence>
<evidence type="ECO:0000256" key="5">
    <source>
        <dbReference type="ARBA" id="ARBA00023136"/>
    </source>
</evidence>
<keyword evidence="6" id="KW-0143">Chaperone</keyword>
<evidence type="ECO:0000256" key="8">
    <source>
        <dbReference type="SAM" id="Phobius"/>
    </source>
</evidence>
<dbReference type="RefSeq" id="WP_009496061.1">
    <property type="nucleotide sequence ID" value="NZ_AMZQ01000012.1"/>
</dbReference>
<evidence type="ECO:0000256" key="3">
    <source>
        <dbReference type="ARBA" id="ARBA00022692"/>
    </source>
</evidence>
<keyword evidence="10" id="KW-0413">Isomerase</keyword>
<dbReference type="Pfam" id="PF13624">
    <property type="entry name" value="SurA_N_3"/>
    <property type="match status" value="1"/>
</dbReference>
<name>M5IQG4_9BACT</name>
<protein>
    <submittedName>
        <fullName evidence="10">Peptidyl-prolyl cis-trans isomerase ppiD</fullName>
        <ecNumber evidence="10">5.2.1.8</ecNumber>
    </submittedName>
</protein>
<evidence type="ECO:0000256" key="6">
    <source>
        <dbReference type="ARBA" id="ARBA00023186"/>
    </source>
</evidence>
<dbReference type="InterPro" id="IPR000297">
    <property type="entry name" value="PPIase_PpiC"/>
</dbReference>
<evidence type="ECO:0000259" key="9">
    <source>
        <dbReference type="Pfam" id="PF13145"/>
    </source>
</evidence>
<dbReference type="OrthoDB" id="9788030at2"/>
<dbReference type="eggNOG" id="COG0760">
    <property type="taxonomic scope" value="Bacteria"/>
</dbReference>
<dbReference type="Pfam" id="PF13145">
    <property type="entry name" value="Rotamase_2"/>
    <property type="match status" value="1"/>
</dbReference>
<dbReference type="InterPro" id="IPR052029">
    <property type="entry name" value="PpiD_chaperone"/>
</dbReference>
<reference evidence="10 11" key="1">
    <citation type="journal article" date="2013" name="Genome Announc.">
        <title>Genome Sequence of Campylobacter showae UNSWCD, Isolated from a Patient with Crohn's Disease.</title>
        <authorList>
            <person name="Tay A.P."/>
            <person name="Kaakoush N.O."/>
            <person name="Deshpande N.P."/>
            <person name="Chen Z."/>
            <person name="Mitchell H."/>
            <person name="Wilkins M.R."/>
        </authorList>
    </citation>
    <scope>NUCLEOTIDE SEQUENCE [LARGE SCALE GENOMIC DNA]</scope>
    <source>
        <strain evidence="10 11">CSUNSWCD</strain>
    </source>
</reference>
<comment type="similarity">
    <text evidence="7">Belongs to the PpiD chaperone family.</text>
</comment>
<dbReference type="PANTHER" id="PTHR47529:SF1">
    <property type="entry name" value="PERIPLASMIC CHAPERONE PPID"/>
    <property type="match status" value="1"/>
</dbReference>
<dbReference type="AlphaFoldDB" id="M5IQG4"/>
<dbReference type="SUPFAM" id="SSF109998">
    <property type="entry name" value="Triger factor/SurA peptide-binding domain-like"/>
    <property type="match status" value="1"/>
</dbReference>
<feature type="domain" description="PpiC" evidence="9">
    <location>
        <begin position="244"/>
        <end position="357"/>
    </location>
</feature>
<sequence>MITWMQKHRKYLVVTIWISTIAFVGAGFVGWGAYDLNASRASSVAKVGHRNISIQEFQSKYGQLHAYYSQLFDGQLSDEQAKELGIENLALEALVNETMLLNFADDLGLGVNDEDIVKYIIADQNFHSNGKFDKELYKNTLKRARTTESEYEESLKNVILLDKLRHAINLPANAQDIDMLTASFLMQDKISMKVVEASADEIKIDEDAVKKLWEEHKNEYKTMTEFKLDTKFIPAISSDANTNELTEFYNENKNEYKGSDDKIKEFEAVKDEVLKDYNLKQTKKVALEEYLKIKKDEKQADVSIATFEDNASLPMDELKLAKKGDTLKPFEYEDGYMIVKVKEIVAPRVMSFNEAKDQILELYKEQKTREIVEAKAKELLEKGFQGTDIGFVSRDTVKAEGGLSEGEFNIFVNRLFEKSNKKGYVVLGNKAVVYEIIEQKLTNTDKDKEYKEIITQNVGYLKNNELIRDLTTALTKRYQVTYFYTKKQ</sequence>
<evidence type="ECO:0000313" key="10">
    <source>
        <dbReference type="EMBL" id="EKU10558.1"/>
    </source>
</evidence>
<dbReference type="Gene3D" id="1.10.4030.10">
    <property type="entry name" value="Porin chaperone SurA, peptide-binding domain"/>
    <property type="match status" value="1"/>
</dbReference>
<accession>M5IQG4</accession>
<evidence type="ECO:0000256" key="2">
    <source>
        <dbReference type="ARBA" id="ARBA00022475"/>
    </source>
</evidence>
<dbReference type="PATRIC" id="fig|1244083.3.peg.2127"/>
<organism evidence="10 11">
    <name type="scientific">Campylobacter showae CSUNSWCD</name>
    <dbReference type="NCBI Taxonomy" id="1244083"/>
    <lineage>
        <taxon>Bacteria</taxon>
        <taxon>Pseudomonadati</taxon>
        <taxon>Campylobacterota</taxon>
        <taxon>Epsilonproteobacteria</taxon>
        <taxon>Campylobacterales</taxon>
        <taxon>Campylobacteraceae</taxon>
        <taxon>Campylobacter</taxon>
    </lineage>
</organism>
<dbReference type="EMBL" id="AMZQ01000012">
    <property type="protein sequence ID" value="EKU10558.1"/>
    <property type="molecule type" value="Genomic_DNA"/>
</dbReference>
<dbReference type="EC" id="5.2.1.8" evidence="10"/>
<comment type="caution">
    <text evidence="10">The sequence shown here is derived from an EMBL/GenBank/DDBJ whole genome shotgun (WGS) entry which is preliminary data.</text>
</comment>